<dbReference type="InterPro" id="IPR045122">
    <property type="entry name" value="Csc1-like"/>
</dbReference>
<feature type="domain" description="CSC1/OSCA1-like 7TM region" evidence="9">
    <location>
        <begin position="584"/>
        <end position="857"/>
    </location>
</feature>
<evidence type="ECO:0000256" key="3">
    <source>
        <dbReference type="ARBA" id="ARBA00022448"/>
    </source>
</evidence>
<evidence type="ECO:0000259" key="10">
    <source>
        <dbReference type="Pfam" id="PF13967"/>
    </source>
</evidence>
<evidence type="ECO:0000256" key="5">
    <source>
        <dbReference type="ARBA" id="ARBA00022989"/>
    </source>
</evidence>
<accession>A0A165FLC1</accession>
<evidence type="ECO:0008006" key="14">
    <source>
        <dbReference type="Google" id="ProtNLM"/>
    </source>
</evidence>
<evidence type="ECO:0000256" key="4">
    <source>
        <dbReference type="ARBA" id="ARBA00022692"/>
    </source>
</evidence>
<evidence type="ECO:0000256" key="2">
    <source>
        <dbReference type="ARBA" id="ARBA00007779"/>
    </source>
</evidence>
<dbReference type="GO" id="GO:0005886">
    <property type="term" value="C:plasma membrane"/>
    <property type="evidence" value="ECO:0007669"/>
    <property type="project" value="TreeGrafter"/>
</dbReference>
<dbReference type="InterPro" id="IPR027815">
    <property type="entry name" value="CSC1/OSCA1-like_cyt"/>
</dbReference>
<dbReference type="STRING" id="1314785.A0A165FLC1"/>
<dbReference type="InterPro" id="IPR003864">
    <property type="entry name" value="CSC1/OSCA1-like_7TM"/>
</dbReference>
<evidence type="ECO:0000313" key="13">
    <source>
        <dbReference type="Proteomes" id="UP000076871"/>
    </source>
</evidence>
<keyword evidence="3" id="KW-0813">Transport</keyword>
<sequence>MATIQSRPFSKDYSGLINQSVIGGCIVLLCATAHECLKRKRRKTRRRHDPNSVECWEFRYLYQGRSWAKRSTAPHPKGWPLSWVKKVLKFPEEKMNDLRGIDATLYTRFLRGCCWFTLAQTLTTLPILLPIHVIFSDGSVSPKSMTRASISSLVGTAKGLSLLWIHLLLLVWITISWFCVLIWLCRGEFHLRVQRILAAADRANSTEAEQGESLSQYTHPHPQYPFVMTQRNHCDKSNRGIRMRTVMVTNIPPALRLEKELKEYFEYYLSRHVSKPGIGVTSTTQPGFLNKTFAFLLIKLTHIPIHLHHPRPRLHYTRSADHQQPITSVGVKPGSLDPPTIDRVVLVRRMTELSSLFERREEVLRLLETAHIKLARNVLSAVGQANVHIPVSTDSSGPDISAGEDRIQLLVRTLRPFLTQAEDIGPEPLPALRRLTLSSSWRENQMDLRVSEDPPPPSNVDADTVWDALLSLPRSSLDAYQPLIHLSSLFRGRTVPSIDYYTAKLEVLTSLITEKRAILTDDYEPMSTAFVTFIDPADARRACKSLAVHPANPLQCLVTMAPSYEDLDWTRLMKPTFRVEFVKDWLVNIGVWGFTISWVFPVSILVGLVSIQNISSFWPQLSTYLDKHPWEEEVLQSFVPTVLVSLLSLLIPLLLLLIAKKAHTIATLSTLHDRIMTRYYKFLIVNVLIFFCVGTATLQSFLVSLSSTSGLQVIQIVADSFPTAGPFYVGWLIFTTAMHGGIELALFGLPLLLYPSTKRQVTPRKRAIGIRPRTFNYYYWLPNHVLVVHVVLVFAVLNPLVIPFSFVYYCVEATVIRNQLLHVYAKNYEGNGQRILIRIIRYSCDGLILAQVVFLAYMVVLKKTVNIAVSAVLVVLTAGGKLLLTRLCRTKFERDDLLEAQIICGMGNATEALLDEVQPIENNAAEADPLKRTQQRKGSHTLPARVHPTRFPDRIDDGYATIPRRPYHRTRRGSIPFGPSQFDLMEDVQEVKAVSGSSPIIDDGREYGFNGKADVLVSERALTSKPVTPHPPHPAWDDESSPDVPYDNPYYIRPIHDELWLPRDPLGPLDLDDTVNVHLCLTTQPGSGRLGAWREDEYIASGVSSILISRGSAGGTGVRAYNAMAPLRRLNGNEKIELPPEIESRLQTLDREGDAEVGMASWPPHRQHGWRQWSSSGRYSSLELGLGDPIVPGRNASRGLRSTLRHGLPSSFFTFPRHLRQVRFDSAEEEMDTRQGGHLAPAVPDGLPVTDAGMSAVGGVVSLREAVVGEVIVEEEAMQDRLRYEEAEEERIEEPRSWWASWVFAGGQ</sequence>
<name>A0A165FLC1_9APHY</name>
<evidence type="ECO:0000256" key="6">
    <source>
        <dbReference type="ARBA" id="ARBA00023136"/>
    </source>
</evidence>
<keyword evidence="4 8" id="KW-0812">Transmembrane</keyword>
<dbReference type="Pfam" id="PF13967">
    <property type="entry name" value="RSN1_TM"/>
    <property type="match status" value="1"/>
</dbReference>
<evidence type="ECO:0000256" key="8">
    <source>
        <dbReference type="SAM" id="Phobius"/>
    </source>
</evidence>
<feature type="transmembrane region" description="Helical" evidence="8">
    <location>
        <begin position="163"/>
        <end position="185"/>
    </location>
</feature>
<feature type="transmembrane region" description="Helical" evidence="8">
    <location>
        <begin position="865"/>
        <end position="884"/>
    </location>
</feature>
<feature type="transmembrane region" description="Helical" evidence="8">
    <location>
        <begin position="585"/>
        <end position="614"/>
    </location>
</feature>
<comment type="similarity">
    <text evidence="2">Belongs to the CSC1 (TC 1.A.17) family.</text>
</comment>
<dbReference type="InParanoid" id="A0A165FLC1"/>
<feature type="domain" description="CSC1/OSCA1-like cytosolic" evidence="11">
    <location>
        <begin position="338"/>
        <end position="569"/>
    </location>
</feature>
<feature type="domain" description="CSC1/OSCA1-like N-terminal transmembrane" evidence="10">
    <location>
        <begin position="58"/>
        <end position="183"/>
    </location>
</feature>
<dbReference type="EMBL" id="KV427612">
    <property type="protein sequence ID" value="KZT09143.1"/>
    <property type="molecule type" value="Genomic_DNA"/>
</dbReference>
<evidence type="ECO:0000259" key="9">
    <source>
        <dbReference type="Pfam" id="PF02714"/>
    </source>
</evidence>
<keyword evidence="6 8" id="KW-0472">Membrane</keyword>
<dbReference type="Proteomes" id="UP000076871">
    <property type="component" value="Unassembled WGS sequence"/>
</dbReference>
<keyword evidence="5 8" id="KW-1133">Transmembrane helix</keyword>
<feature type="transmembrane region" description="Helical" evidence="8">
    <location>
        <begin position="839"/>
        <end position="859"/>
    </location>
</feature>
<dbReference type="Pfam" id="PF02714">
    <property type="entry name" value="RSN1_7TM"/>
    <property type="match status" value="1"/>
</dbReference>
<comment type="subcellular location">
    <subcellularLocation>
        <location evidence="1">Membrane</location>
        <topology evidence="1">Multi-pass membrane protein</topology>
    </subcellularLocation>
</comment>
<dbReference type="GO" id="GO:0005227">
    <property type="term" value="F:calcium-activated cation channel activity"/>
    <property type="evidence" value="ECO:0007669"/>
    <property type="project" value="InterPro"/>
</dbReference>
<feature type="transmembrane region" description="Helical" evidence="8">
    <location>
        <begin position="679"/>
        <end position="702"/>
    </location>
</feature>
<feature type="region of interest" description="Disordered" evidence="7">
    <location>
        <begin position="931"/>
        <end position="959"/>
    </location>
</feature>
<evidence type="ECO:0000256" key="7">
    <source>
        <dbReference type="SAM" id="MobiDB-lite"/>
    </source>
</evidence>
<dbReference type="Pfam" id="PF14703">
    <property type="entry name" value="PHM7_cyt"/>
    <property type="match status" value="1"/>
</dbReference>
<protein>
    <recommendedName>
        <fullName evidence="14">DUF221-domain-containing protein</fullName>
    </recommendedName>
</protein>
<dbReference type="PROSITE" id="PS51257">
    <property type="entry name" value="PROKAR_LIPOPROTEIN"/>
    <property type="match status" value="1"/>
</dbReference>
<dbReference type="GeneID" id="63823280"/>
<keyword evidence="13" id="KW-1185">Reference proteome</keyword>
<dbReference type="PANTHER" id="PTHR13018:SF139">
    <property type="entry name" value="PHOSPHATE METABOLISM PROTEIN 7"/>
    <property type="match status" value="1"/>
</dbReference>
<proteinExistence type="inferred from homology"/>
<feature type="transmembrane region" description="Helical" evidence="8">
    <location>
        <begin position="634"/>
        <end position="658"/>
    </location>
</feature>
<reference evidence="12 13" key="1">
    <citation type="journal article" date="2016" name="Mol. Biol. Evol.">
        <title>Comparative Genomics of Early-Diverging Mushroom-Forming Fungi Provides Insights into the Origins of Lignocellulose Decay Capabilities.</title>
        <authorList>
            <person name="Nagy L.G."/>
            <person name="Riley R."/>
            <person name="Tritt A."/>
            <person name="Adam C."/>
            <person name="Daum C."/>
            <person name="Floudas D."/>
            <person name="Sun H."/>
            <person name="Yadav J.S."/>
            <person name="Pangilinan J."/>
            <person name="Larsson K.H."/>
            <person name="Matsuura K."/>
            <person name="Barry K."/>
            <person name="Labutti K."/>
            <person name="Kuo R."/>
            <person name="Ohm R.A."/>
            <person name="Bhattacharya S.S."/>
            <person name="Shirouzu T."/>
            <person name="Yoshinaga Y."/>
            <person name="Martin F.M."/>
            <person name="Grigoriev I.V."/>
            <person name="Hibbett D.S."/>
        </authorList>
    </citation>
    <scope>NUCLEOTIDE SEQUENCE [LARGE SCALE GENOMIC DNA]</scope>
    <source>
        <strain evidence="12 13">93-53</strain>
    </source>
</reference>
<dbReference type="InterPro" id="IPR032880">
    <property type="entry name" value="CSC1/OSCA1-like_N"/>
</dbReference>
<dbReference type="RefSeq" id="XP_040766883.1">
    <property type="nucleotide sequence ID" value="XM_040906251.1"/>
</dbReference>
<feature type="transmembrane region" description="Helical" evidence="8">
    <location>
        <begin position="113"/>
        <end position="135"/>
    </location>
</feature>
<gene>
    <name evidence="12" type="ORF">LAESUDRAFT_695760</name>
</gene>
<evidence type="ECO:0000259" key="11">
    <source>
        <dbReference type="Pfam" id="PF14703"/>
    </source>
</evidence>
<feature type="transmembrane region" description="Helical" evidence="8">
    <location>
        <begin position="16"/>
        <end position="37"/>
    </location>
</feature>
<evidence type="ECO:0000256" key="1">
    <source>
        <dbReference type="ARBA" id="ARBA00004141"/>
    </source>
</evidence>
<organism evidence="12 13">
    <name type="scientific">Laetiporus sulphureus 93-53</name>
    <dbReference type="NCBI Taxonomy" id="1314785"/>
    <lineage>
        <taxon>Eukaryota</taxon>
        <taxon>Fungi</taxon>
        <taxon>Dikarya</taxon>
        <taxon>Basidiomycota</taxon>
        <taxon>Agaricomycotina</taxon>
        <taxon>Agaricomycetes</taxon>
        <taxon>Polyporales</taxon>
        <taxon>Laetiporus</taxon>
    </lineage>
</organism>
<dbReference type="PANTHER" id="PTHR13018">
    <property type="entry name" value="PROBABLE MEMBRANE PROTEIN DUF221-RELATED"/>
    <property type="match status" value="1"/>
</dbReference>
<evidence type="ECO:0000313" key="12">
    <source>
        <dbReference type="EMBL" id="KZT09143.1"/>
    </source>
</evidence>
<feature type="transmembrane region" description="Helical" evidence="8">
    <location>
        <begin position="728"/>
        <end position="754"/>
    </location>
</feature>
<dbReference type="OrthoDB" id="1689567at2759"/>
<feature type="transmembrane region" description="Helical" evidence="8">
    <location>
        <begin position="775"/>
        <end position="794"/>
    </location>
</feature>